<gene>
    <name evidence="2" type="primary">Nfu_g_1_003510</name>
</gene>
<name>A0A1A7XCM3_9TELE</name>
<dbReference type="AlphaFoldDB" id="A0A1A7XCM3"/>
<protein>
    <submittedName>
        <fullName evidence="2">Uncharacterized protein</fullName>
    </submittedName>
</protein>
<keyword evidence="1" id="KW-0812">Transmembrane</keyword>
<keyword evidence="1" id="KW-0472">Membrane</keyword>
<dbReference type="EMBL" id="HADW01014446">
    <property type="protein sequence ID" value="SBP15846.1"/>
    <property type="molecule type" value="Transcribed_RNA"/>
</dbReference>
<keyword evidence="1" id="KW-1133">Transmembrane helix</keyword>
<evidence type="ECO:0000256" key="1">
    <source>
        <dbReference type="SAM" id="Phobius"/>
    </source>
</evidence>
<accession>A0A1A7XCM3</accession>
<proteinExistence type="predicted"/>
<organism evidence="2">
    <name type="scientific">Iconisemion striatum</name>
    <dbReference type="NCBI Taxonomy" id="60296"/>
    <lineage>
        <taxon>Eukaryota</taxon>
        <taxon>Metazoa</taxon>
        <taxon>Chordata</taxon>
        <taxon>Craniata</taxon>
        <taxon>Vertebrata</taxon>
        <taxon>Euteleostomi</taxon>
        <taxon>Actinopterygii</taxon>
        <taxon>Neopterygii</taxon>
        <taxon>Teleostei</taxon>
        <taxon>Neoteleostei</taxon>
        <taxon>Acanthomorphata</taxon>
        <taxon>Ovalentaria</taxon>
        <taxon>Atherinomorphae</taxon>
        <taxon>Cyprinodontiformes</taxon>
        <taxon>Nothobranchiidae</taxon>
        <taxon>Iconisemion</taxon>
    </lineage>
</organism>
<reference evidence="2" key="2">
    <citation type="submission" date="2016-06" db="EMBL/GenBank/DDBJ databases">
        <title>The genome of a short-lived fish provides insights into sex chromosome evolution and the genetic control of aging.</title>
        <authorList>
            <person name="Reichwald K."/>
            <person name="Felder M."/>
            <person name="Petzold A."/>
            <person name="Koch P."/>
            <person name="Groth M."/>
            <person name="Platzer M."/>
        </authorList>
    </citation>
    <scope>NUCLEOTIDE SEQUENCE</scope>
    <source>
        <tissue evidence="2">Brain</tissue>
    </source>
</reference>
<evidence type="ECO:0000313" key="2">
    <source>
        <dbReference type="EMBL" id="SBP15846.1"/>
    </source>
</evidence>
<feature type="non-terminal residue" evidence="2">
    <location>
        <position position="1"/>
    </location>
</feature>
<feature type="transmembrane region" description="Helical" evidence="1">
    <location>
        <begin position="21"/>
        <end position="39"/>
    </location>
</feature>
<reference evidence="2" key="1">
    <citation type="submission" date="2016-05" db="EMBL/GenBank/DDBJ databases">
        <authorList>
            <person name="Lavstsen T."/>
            <person name="Jespersen J.S."/>
        </authorList>
    </citation>
    <scope>NUCLEOTIDE SEQUENCE</scope>
    <source>
        <tissue evidence="2">Brain</tissue>
    </source>
</reference>
<sequence length="109" mass="12488">FCVCVCVFCVRKSVCACAQDLPIYTFILFFPALSLLYLWKNTYIRFKVYTLFSSNNPPPPKKRKLINIAACRVLWSGQGSLQKLLLTQTEKVMNETNNQFYHGEGLLGL</sequence>